<keyword evidence="2" id="KW-0229">DNA integration</keyword>
<evidence type="ECO:0000259" key="8">
    <source>
        <dbReference type="PROSITE" id="PS51900"/>
    </source>
</evidence>
<evidence type="ECO:0000256" key="5">
    <source>
        <dbReference type="PROSITE-ProRule" id="PRU01248"/>
    </source>
</evidence>
<dbReference type="PANTHER" id="PTHR30349">
    <property type="entry name" value="PHAGE INTEGRASE-RELATED"/>
    <property type="match status" value="1"/>
</dbReference>
<evidence type="ECO:0000313" key="9">
    <source>
        <dbReference type="EMBL" id="ELP31416.1"/>
    </source>
</evidence>
<dbReference type="PATRIC" id="fig|993516.3.peg.4951"/>
<reference evidence="9 10" key="1">
    <citation type="journal article" date="2013" name="Mar. Genomics">
        <title>Expression of sulfatases in Rhodopirellula baltica and the diversity of sulfatases in the genus Rhodopirellula.</title>
        <authorList>
            <person name="Wegner C.E."/>
            <person name="Richter-Heitmann T."/>
            <person name="Klindworth A."/>
            <person name="Klockow C."/>
            <person name="Richter M."/>
            <person name="Achstetter T."/>
            <person name="Glockner F.O."/>
            <person name="Harder J."/>
        </authorList>
    </citation>
    <scope>NUCLEOTIDE SEQUENCE [LARGE SCALE GENOMIC DNA]</scope>
    <source>
        <strain evidence="9 10">SWK14</strain>
    </source>
</reference>
<gene>
    <name evidence="9" type="ORF">RBSWK_04637</name>
</gene>
<dbReference type="InterPro" id="IPR002104">
    <property type="entry name" value="Integrase_catalytic"/>
</dbReference>
<keyword evidence="3 5" id="KW-0238">DNA-binding</keyword>
<dbReference type="PROSITE" id="PS51898">
    <property type="entry name" value="TYR_RECOMBINASE"/>
    <property type="match status" value="1"/>
</dbReference>
<dbReference type="EMBL" id="AMWG01000124">
    <property type="protein sequence ID" value="ELP31416.1"/>
    <property type="molecule type" value="Genomic_DNA"/>
</dbReference>
<accession>L7CEA9</accession>
<dbReference type="PANTHER" id="PTHR30349:SF64">
    <property type="entry name" value="PROPHAGE INTEGRASE INTD-RELATED"/>
    <property type="match status" value="1"/>
</dbReference>
<dbReference type="InterPro" id="IPR044068">
    <property type="entry name" value="CB"/>
</dbReference>
<organism evidence="9 10">
    <name type="scientific">Rhodopirellula baltica SWK14</name>
    <dbReference type="NCBI Taxonomy" id="993516"/>
    <lineage>
        <taxon>Bacteria</taxon>
        <taxon>Pseudomonadati</taxon>
        <taxon>Planctomycetota</taxon>
        <taxon>Planctomycetia</taxon>
        <taxon>Pirellulales</taxon>
        <taxon>Pirellulaceae</taxon>
        <taxon>Rhodopirellula</taxon>
    </lineage>
</organism>
<dbReference type="AlphaFoldDB" id="L7CEA9"/>
<feature type="domain" description="Tyr recombinase" evidence="7">
    <location>
        <begin position="91"/>
        <end position="264"/>
    </location>
</feature>
<dbReference type="InterPro" id="IPR011010">
    <property type="entry name" value="DNA_brk_join_enz"/>
</dbReference>
<evidence type="ECO:0000256" key="3">
    <source>
        <dbReference type="ARBA" id="ARBA00023125"/>
    </source>
</evidence>
<protein>
    <submittedName>
        <fullName evidence="9">Integrase/recombinase</fullName>
    </submittedName>
</protein>
<evidence type="ECO:0000259" key="7">
    <source>
        <dbReference type="PROSITE" id="PS51898"/>
    </source>
</evidence>
<dbReference type="SUPFAM" id="SSF56349">
    <property type="entry name" value="DNA breaking-rejoining enzymes"/>
    <property type="match status" value="1"/>
</dbReference>
<sequence length="293" mass="33337">MAEDMLIRNMAPATIKAYTYHARRFAGFIGKPLDEATVEDVSTFQLYLIQEKKVAYSSFNQAVCALRFLYTHTIRVSWPVTMVPFGKRPKTLPIVLSRHEIDKLLQCTANLKHRTFLMTLYSAGLRFSEAAHLRIADLDSDRMMIHVRHAKGAKDRLVPLSPRLLTELRVYWKKFRPTDLLFPGNSATKTYADTSIQKAMKRSAEKAGIKKRVYPHVLRHSYATGLLEAGVDLLTISKLLGHASFVTTMVYLHCRREHLSSVPSPLDWLPVKQLPTYQPPQENNGNSENNPTS</sequence>
<evidence type="ECO:0000313" key="10">
    <source>
        <dbReference type="Proteomes" id="UP000010959"/>
    </source>
</evidence>
<comment type="caution">
    <text evidence="9">The sequence shown here is derived from an EMBL/GenBank/DDBJ whole genome shotgun (WGS) entry which is preliminary data.</text>
</comment>
<dbReference type="Pfam" id="PF13495">
    <property type="entry name" value="Phage_int_SAM_4"/>
    <property type="match status" value="1"/>
</dbReference>
<evidence type="ECO:0000256" key="1">
    <source>
        <dbReference type="ARBA" id="ARBA00008857"/>
    </source>
</evidence>
<dbReference type="Gene3D" id="1.10.150.130">
    <property type="match status" value="1"/>
</dbReference>
<evidence type="ECO:0000256" key="6">
    <source>
        <dbReference type="SAM" id="MobiDB-lite"/>
    </source>
</evidence>
<dbReference type="Pfam" id="PF00589">
    <property type="entry name" value="Phage_integrase"/>
    <property type="match status" value="1"/>
</dbReference>
<name>L7CEA9_RHOBT</name>
<keyword evidence="4" id="KW-0233">DNA recombination</keyword>
<feature type="domain" description="Core-binding (CB)" evidence="8">
    <location>
        <begin position="1"/>
        <end position="74"/>
    </location>
</feature>
<dbReference type="GO" id="GO:0003677">
    <property type="term" value="F:DNA binding"/>
    <property type="evidence" value="ECO:0007669"/>
    <property type="project" value="UniProtKB-UniRule"/>
</dbReference>
<dbReference type="InterPro" id="IPR004107">
    <property type="entry name" value="Integrase_SAM-like_N"/>
</dbReference>
<dbReference type="GO" id="GO:0006310">
    <property type="term" value="P:DNA recombination"/>
    <property type="evidence" value="ECO:0007669"/>
    <property type="project" value="UniProtKB-KW"/>
</dbReference>
<evidence type="ECO:0000256" key="4">
    <source>
        <dbReference type="ARBA" id="ARBA00023172"/>
    </source>
</evidence>
<dbReference type="Gene3D" id="1.10.443.10">
    <property type="entry name" value="Intergrase catalytic core"/>
    <property type="match status" value="1"/>
</dbReference>
<dbReference type="Proteomes" id="UP000010959">
    <property type="component" value="Unassembled WGS sequence"/>
</dbReference>
<dbReference type="GO" id="GO:0015074">
    <property type="term" value="P:DNA integration"/>
    <property type="evidence" value="ECO:0007669"/>
    <property type="project" value="UniProtKB-KW"/>
</dbReference>
<dbReference type="PROSITE" id="PS51900">
    <property type="entry name" value="CB"/>
    <property type="match status" value="1"/>
</dbReference>
<dbReference type="InterPro" id="IPR010998">
    <property type="entry name" value="Integrase_recombinase_N"/>
</dbReference>
<evidence type="ECO:0000256" key="2">
    <source>
        <dbReference type="ARBA" id="ARBA00022908"/>
    </source>
</evidence>
<proteinExistence type="inferred from homology"/>
<comment type="similarity">
    <text evidence="1">Belongs to the 'phage' integrase family.</text>
</comment>
<dbReference type="InterPro" id="IPR013762">
    <property type="entry name" value="Integrase-like_cat_sf"/>
</dbReference>
<feature type="compositionally biased region" description="Polar residues" evidence="6">
    <location>
        <begin position="275"/>
        <end position="293"/>
    </location>
</feature>
<feature type="region of interest" description="Disordered" evidence="6">
    <location>
        <begin position="272"/>
        <end position="293"/>
    </location>
</feature>
<dbReference type="InterPro" id="IPR050090">
    <property type="entry name" value="Tyrosine_recombinase_XerCD"/>
</dbReference>